<dbReference type="InterPro" id="IPR017452">
    <property type="entry name" value="GPCR_Rhodpsn_7TM"/>
</dbReference>
<feature type="transmembrane region" description="Helical" evidence="14">
    <location>
        <begin position="326"/>
        <end position="345"/>
    </location>
</feature>
<protein>
    <recommendedName>
        <fullName evidence="2">5-hydroxytryptamine receptor 1F</fullName>
    </recommendedName>
    <alternativeName>
        <fullName evidence="12">Serotonin receptor 1F</fullName>
    </alternativeName>
</protein>
<dbReference type="InterPro" id="IPR000276">
    <property type="entry name" value="GPCR_Rhodpsn"/>
</dbReference>
<evidence type="ECO:0000256" key="9">
    <source>
        <dbReference type="ARBA" id="ARBA00023170"/>
    </source>
</evidence>
<evidence type="ECO:0000256" key="3">
    <source>
        <dbReference type="ARBA" id="ARBA00022475"/>
    </source>
</evidence>
<dbReference type="PRINTS" id="PR01101">
    <property type="entry name" value="5HTRECEPTOR"/>
</dbReference>
<proteinExistence type="inferred from homology"/>
<dbReference type="PANTHER" id="PTHR24248:SF196">
    <property type="entry name" value="5-HYDROXYTRYPTAMINE RECEPTOR 1D"/>
    <property type="match status" value="1"/>
</dbReference>
<dbReference type="OrthoDB" id="5956310at2759"/>
<keyword evidence="8" id="KW-1015">Disulfide bond</keyword>
<evidence type="ECO:0000256" key="13">
    <source>
        <dbReference type="RuleBase" id="RU000688"/>
    </source>
</evidence>
<evidence type="ECO:0000256" key="12">
    <source>
        <dbReference type="ARBA" id="ARBA00032313"/>
    </source>
</evidence>
<keyword evidence="7 14" id="KW-0472">Membrane</keyword>
<dbReference type="GO" id="GO:0007198">
    <property type="term" value="P:adenylate cyclase-inhibiting serotonin receptor signaling pathway"/>
    <property type="evidence" value="ECO:0007669"/>
    <property type="project" value="UniProtKB-ARBA"/>
</dbReference>
<dbReference type="GO" id="GO:0043410">
    <property type="term" value="P:positive regulation of MAPK cascade"/>
    <property type="evidence" value="ECO:0007669"/>
    <property type="project" value="TreeGrafter"/>
</dbReference>
<dbReference type="GO" id="GO:0005886">
    <property type="term" value="C:plasma membrane"/>
    <property type="evidence" value="ECO:0007669"/>
    <property type="project" value="UniProtKB-SubCell"/>
</dbReference>
<dbReference type="GO" id="GO:0051378">
    <property type="term" value="F:serotonin binding"/>
    <property type="evidence" value="ECO:0007669"/>
    <property type="project" value="UniProtKB-ARBA"/>
</dbReference>
<evidence type="ECO:0000256" key="4">
    <source>
        <dbReference type="ARBA" id="ARBA00022692"/>
    </source>
</evidence>
<dbReference type="Pfam" id="PF00001">
    <property type="entry name" value="7tm_1"/>
    <property type="match status" value="1"/>
</dbReference>
<dbReference type="Proteomes" id="UP000770717">
    <property type="component" value="Unassembled WGS sequence"/>
</dbReference>
<dbReference type="PRINTS" id="PR00515">
    <property type="entry name" value="5HT1FRECEPTR"/>
</dbReference>
<accession>A0A8J6FG75</accession>
<dbReference type="CDD" id="cd15334">
    <property type="entry name" value="7tmA_5-HT1F"/>
    <property type="match status" value="1"/>
</dbReference>
<evidence type="ECO:0000256" key="5">
    <source>
        <dbReference type="ARBA" id="ARBA00022989"/>
    </source>
</evidence>
<dbReference type="SMART" id="SM01381">
    <property type="entry name" value="7TM_GPCR_Srsx"/>
    <property type="match status" value="1"/>
</dbReference>
<evidence type="ECO:0000313" key="16">
    <source>
        <dbReference type="EMBL" id="KAG9486150.1"/>
    </source>
</evidence>
<feature type="transmembrane region" description="Helical" evidence="14">
    <location>
        <begin position="139"/>
        <end position="160"/>
    </location>
</feature>
<reference evidence="16" key="1">
    <citation type="thesis" date="2020" institute="ProQuest LLC" country="789 East Eisenhower Parkway, Ann Arbor, MI, USA">
        <title>Comparative Genomics and Chromosome Evolution.</title>
        <authorList>
            <person name="Mudd A.B."/>
        </authorList>
    </citation>
    <scope>NUCLEOTIDE SEQUENCE</scope>
    <source>
        <strain evidence="16">HN-11 Male</strain>
        <tissue evidence="16">Kidney and liver</tissue>
    </source>
</reference>
<evidence type="ECO:0000256" key="2">
    <source>
        <dbReference type="ARBA" id="ARBA00017608"/>
    </source>
</evidence>
<keyword evidence="5 14" id="KW-1133">Transmembrane helix</keyword>
<dbReference type="PANTHER" id="PTHR24248">
    <property type="entry name" value="ADRENERGIC RECEPTOR-RELATED G-PROTEIN COUPLED RECEPTOR"/>
    <property type="match status" value="1"/>
</dbReference>
<evidence type="ECO:0000256" key="10">
    <source>
        <dbReference type="ARBA" id="ARBA00023180"/>
    </source>
</evidence>
<evidence type="ECO:0000256" key="7">
    <source>
        <dbReference type="ARBA" id="ARBA00023136"/>
    </source>
</evidence>
<dbReference type="InterPro" id="IPR002231">
    <property type="entry name" value="5HT_rcpt"/>
</dbReference>
<feature type="domain" description="G-protein coupled receptors family 1 profile" evidence="15">
    <location>
        <begin position="39"/>
        <end position="342"/>
    </location>
</feature>
<feature type="transmembrane region" description="Helical" evidence="14">
    <location>
        <begin position="97"/>
        <end position="118"/>
    </location>
</feature>
<name>A0A8J6FG75_ELECQ</name>
<dbReference type="SUPFAM" id="SSF81321">
    <property type="entry name" value="Family A G protein-coupled receptor-like"/>
    <property type="match status" value="1"/>
</dbReference>
<sequence length="363" mass="41818">MDIRNTTEYNCTEQLSKGIASTILISLSLSALTLMTTAINSLVIAAIIVTRKLHHPANYLICSLAVTDFLVAVLVMPFSIMYIVKETWVMGQAVCDIWLSVDITCCTCSILHLSAIALDRYRAITDAVEYARKRTPQRAAFMIAVVWILSIFISMPPLFWRHQSKTRDDECIIKHDHIVFTIYSTFGAFYIPLALILILYYKIYRAAKSLYHKRNVSRCEREQNGQVLLDACGKSSTFCMAEKSISDHSTDFEKIHITIRNPRAEMRHEKKIRRKQKIYCNRERKAATTLGLILGAFVICWLPFFVKEVIVNICDACYISDDMSNFLTWLGYLNSLINPLIYTIFNEDFKKAFQKLIRCRHYL</sequence>
<dbReference type="EMBL" id="WNTK01000004">
    <property type="protein sequence ID" value="KAG9486150.1"/>
    <property type="molecule type" value="Genomic_DNA"/>
</dbReference>
<evidence type="ECO:0000259" key="15">
    <source>
        <dbReference type="PROSITE" id="PS50262"/>
    </source>
</evidence>
<comment type="caution">
    <text evidence="16">The sequence shown here is derived from an EMBL/GenBank/DDBJ whole genome shotgun (WGS) entry which is preliminary data.</text>
</comment>
<evidence type="ECO:0000313" key="17">
    <source>
        <dbReference type="Proteomes" id="UP000770717"/>
    </source>
</evidence>
<dbReference type="GO" id="GO:0071880">
    <property type="term" value="P:adenylate cyclase-activating adrenergic receptor signaling pathway"/>
    <property type="evidence" value="ECO:0007669"/>
    <property type="project" value="TreeGrafter"/>
</dbReference>
<dbReference type="PROSITE" id="PS50262">
    <property type="entry name" value="G_PROTEIN_RECEP_F1_2"/>
    <property type="match status" value="1"/>
</dbReference>
<dbReference type="GO" id="GO:0001586">
    <property type="term" value="F:Gi/o-coupled serotonin receptor activity"/>
    <property type="evidence" value="ECO:0007669"/>
    <property type="project" value="UniProtKB-ARBA"/>
</dbReference>
<comment type="subcellular location">
    <subcellularLocation>
        <location evidence="1">Cell membrane</location>
        <topology evidence="1">Multi-pass membrane protein</topology>
    </subcellularLocation>
</comment>
<keyword evidence="9 13" id="KW-0675">Receptor</keyword>
<dbReference type="PRINTS" id="PR00237">
    <property type="entry name" value="GPCRRHODOPSN"/>
</dbReference>
<evidence type="ECO:0000256" key="14">
    <source>
        <dbReference type="SAM" id="Phobius"/>
    </source>
</evidence>
<feature type="transmembrane region" description="Helical" evidence="14">
    <location>
        <begin position="180"/>
        <end position="201"/>
    </location>
</feature>
<keyword evidence="11 13" id="KW-0807">Transducer</keyword>
<dbReference type="FunFam" id="1.20.1070.10:FF:000085">
    <property type="entry name" value="5-hydroxytryptamine receptor 1F"/>
    <property type="match status" value="1"/>
</dbReference>
<feature type="transmembrane region" description="Helical" evidence="14">
    <location>
        <begin position="61"/>
        <end position="85"/>
    </location>
</feature>
<feature type="transmembrane region" description="Helical" evidence="14">
    <location>
        <begin position="23"/>
        <end position="49"/>
    </location>
</feature>
<evidence type="ECO:0000256" key="11">
    <source>
        <dbReference type="ARBA" id="ARBA00023224"/>
    </source>
</evidence>
<keyword evidence="3" id="KW-1003">Cell membrane</keyword>
<keyword evidence="10" id="KW-0325">Glycoprotein</keyword>
<evidence type="ECO:0000256" key="6">
    <source>
        <dbReference type="ARBA" id="ARBA00023040"/>
    </source>
</evidence>
<feature type="transmembrane region" description="Helical" evidence="14">
    <location>
        <begin position="286"/>
        <end position="306"/>
    </location>
</feature>
<organism evidence="16 17">
    <name type="scientific">Eleutherodactylus coqui</name>
    <name type="common">Puerto Rican coqui</name>
    <dbReference type="NCBI Taxonomy" id="57060"/>
    <lineage>
        <taxon>Eukaryota</taxon>
        <taxon>Metazoa</taxon>
        <taxon>Chordata</taxon>
        <taxon>Craniata</taxon>
        <taxon>Vertebrata</taxon>
        <taxon>Euteleostomi</taxon>
        <taxon>Amphibia</taxon>
        <taxon>Batrachia</taxon>
        <taxon>Anura</taxon>
        <taxon>Neobatrachia</taxon>
        <taxon>Hyloidea</taxon>
        <taxon>Eleutherodactylidae</taxon>
        <taxon>Eleutherodactylinae</taxon>
        <taxon>Eleutherodactylus</taxon>
        <taxon>Eleutherodactylus</taxon>
    </lineage>
</organism>
<evidence type="ECO:0000256" key="1">
    <source>
        <dbReference type="ARBA" id="ARBA00004651"/>
    </source>
</evidence>
<dbReference type="Gene3D" id="1.20.1070.10">
    <property type="entry name" value="Rhodopsin 7-helix transmembrane proteins"/>
    <property type="match status" value="1"/>
</dbReference>
<gene>
    <name evidence="16" type="ORF">GDO78_008954</name>
</gene>
<comment type="similarity">
    <text evidence="13">Belongs to the G-protein coupled receptor 1 family.</text>
</comment>
<evidence type="ECO:0000256" key="8">
    <source>
        <dbReference type="ARBA" id="ARBA00023157"/>
    </source>
</evidence>
<keyword evidence="17" id="KW-1185">Reference proteome</keyword>
<dbReference type="AlphaFoldDB" id="A0A8J6FG75"/>
<keyword evidence="4 13" id="KW-0812">Transmembrane</keyword>
<dbReference type="PROSITE" id="PS00237">
    <property type="entry name" value="G_PROTEIN_RECEP_F1_1"/>
    <property type="match status" value="1"/>
</dbReference>
<keyword evidence="6 13" id="KW-0297">G-protein coupled receptor</keyword>
<dbReference type="GO" id="GO:0099589">
    <property type="term" value="F:serotonin receptor activity"/>
    <property type="evidence" value="ECO:0007669"/>
    <property type="project" value="UniProtKB-ARBA"/>
</dbReference>
<dbReference type="InterPro" id="IPR000450">
    <property type="entry name" value="5HT1F_rcpt"/>
</dbReference>